<proteinExistence type="predicted"/>
<comment type="caution">
    <text evidence="1">The sequence shown here is derived from an EMBL/GenBank/DDBJ whole genome shotgun (WGS) entry which is preliminary data.</text>
</comment>
<dbReference type="RefSeq" id="WP_229534158.1">
    <property type="nucleotide sequence ID" value="NZ_JAJHJB010000004.1"/>
</dbReference>
<dbReference type="EMBL" id="JAJHJB010000004">
    <property type="protein sequence ID" value="MCC5464737.1"/>
    <property type="molecule type" value="Genomic_DNA"/>
</dbReference>
<gene>
    <name evidence="1" type="ORF">LMF89_05060</name>
</gene>
<name>A0ABS8HNE8_9FIRM</name>
<sequence>MMKKISGFLSVFLVILIYFGASFSCLANDTQSVSNQEVLLLIVDQSKETYGTQLQSEVFTQLKKQLKAAVMKESELINQSSHEIDKIAKVEQPELLELAKKTGADQVLVVEILPVKSDFSDIVFYKAIRSDATLRIRLYDVARKQYVLSEDVAGTDTNKTFIPYTSVGKKVTVLEAIHKATDMAAQKVNQNAKSD</sequence>
<dbReference type="Proteomes" id="UP001165492">
    <property type="component" value="Unassembled WGS sequence"/>
</dbReference>
<accession>A0ABS8HNE8</accession>
<organism evidence="1 2">
    <name type="scientific">Pelosinus baikalensis</name>
    <dbReference type="NCBI Taxonomy" id="2892015"/>
    <lineage>
        <taxon>Bacteria</taxon>
        <taxon>Bacillati</taxon>
        <taxon>Bacillota</taxon>
        <taxon>Negativicutes</taxon>
        <taxon>Selenomonadales</taxon>
        <taxon>Sporomusaceae</taxon>
        <taxon>Pelosinus</taxon>
    </lineage>
</organism>
<evidence type="ECO:0000313" key="1">
    <source>
        <dbReference type="EMBL" id="MCC5464737.1"/>
    </source>
</evidence>
<evidence type="ECO:0000313" key="2">
    <source>
        <dbReference type="Proteomes" id="UP001165492"/>
    </source>
</evidence>
<reference evidence="1" key="1">
    <citation type="submission" date="2021-11" db="EMBL/GenBank/DDBJ databases">
        <title>Description of a new species Pelosinus isolated from the bottom sediments of Lake Baikal.</title>
        <authorList>
            <person name="Zakharyuk A."/>
        </authorList>
    </citation>
    <scope>NUCLEOTIDE SEQUENCE</scope>
    <source>
        <strain evidence="1">Bkl1</strain>
    </source>
</reference>
<keyword evidence="2" id="KW-1185">Reference proteome</keyword>
<protein>
    <submittedName>
        <fullName evidence="1">Uncharacterized protein</fullName>
    </submittedName>
</protein>
<dbReference type="PROSITE" id="PS51257">
    <property type="entry name" value="PROKAR_LIPOPROTEIN"/>
    <property type="match status" value="1"/>
</dbReference>